<keyword evidence="4 5" id="KW-0949">S-adenosyl-L-methionine</keyword>
<dbReference type="EMBL" id="LAQL01000006">
    <property type="protein sequence ID" value="KLN60693.1"/>
    <property type="molecule type" value="Genomic_DNA"/>
</dbReference>
<gene>
    <name evidence="5" type="primary">tam</name>
    <name evidence="7" type="ORF">WH96_09350</name>
</gene>
<comment type="function">
    <text evidence="5">Catalyzes the S-adenosylmethionine monomethyl esterification of trans-aconitate.</text>
</comment>
<comment type="similarity">
    <text evidence="5">Belongs to the methyltransferase superfamily. Tam family.</text>
</comment>
<dbReference type="CDD" id="cd02440">
    <property type="entry name" value="AdoMet_MTases"/>
    <property type="match status" value="1"/>
</dbReference>
<evidence type="ECO:0000256" key="2">
    <source>
        <dbReference type="ARBA" id="ARBA00022603"/>
    </source>
</evidence>
<dbReference type="NCBIfam" id="NF002463">
    <property type="entry name" value="PRK01683.1"/>
    <property type="match status" value="1"/>
</dbReference>
<dbReference type="InterPro" id="IPR023149">
    <property type="entry name" value="Trans_acon_MeTrfase_C"/>
</dbReference>
<comment type="subcellular location">
    <subcellularLocation>
        <location evidence="5">Cytoplasm</location>
    </subcellularLocation>
</comment>
<dbReference type="InterPro" id="IPR029063">
    <property type="entry name" value="SAM-dependent_MTases_sf"/>
</dbReference>
<proteinExistence type="inferred from homology"/>
<evidence type="ECO:0000256" key="5">
    <source>
        <dbReference type="HAMAP-Rule" id="MF_00560"/>
    </source>
</evidence>
<dbReference type="STRING" id="1489064.WH96_09350"/>
<dbReference type="Gene3D" id="1.10.150.290">
    <property type="entry name" value="S-adenosyl-L-methionine-dependent methyltransferases"/>
    <property type="match status" value="1"/>
</dbReference>
<keyword evidence="8" id="KW-1185">Reference proteome</keyword>
<dbReference type="EC" id="2.1.1.144" evidence="5"/>
<protein>
    <recommendedName>
        <fullName evidence="5">Trans-aconitate 2-methyltransferase</fullName>
        <ecNumber evidence="5">2.1.1.144</ecNumber>
    </recommendedName>
</protein>
<dbReference type="GO" id="GO:0032259">
    <property type="term" value="P:methylation"/>
    <property type="evidence" value="ECO:0007669"/>
    <property type="project" value="UniProtKB-KW"/>
</dbReference>
<evidence type="ECO:0000256" key="4">
    <source>
        <dbReference type="ARBA" id="ARBA00022691"/>
    </source>
</evidence>
<evidence type="ECO:0000256" key="3">
    <source>
        <dbReference type="ARBA" id="ARBA00022679"/>
    </source>
</evidence>
<comment type="caution">
    <text evidence="7">The sequence shown here is derived from an EMBL/GenBank/DDBJ whole genome shotgun (WGS) entry which is preliminary data.</text>
</comment>
<dbReference type="RefSeq" id="WP_047763908.1">
    <property type="nucleotide sequence ID" value="NZ_LAQL01000006.1"/>
</dbReference>
<dbReference type="PANTHER" id="PTHR43861">
    <property type="entry name" value="TRANS-ACONITATE 2-METHYLTRANSFERASE-RELATED"/>
    <property type="match status" value="1"/>
</dbReference>
<feature type="domain" description="Methyltransferase" evidence="6">
    <location>
        <begin position="36"/>
        <end position="125"/>
    </location>
</feature>
<dbReference type="OrthoDB" id="9795085at2"/>
<dbReference type="GO" id="GO:0030798">
    <property type="term" value="F:trans-aconitate 2-methyltransferase activity"/>
    <property type="evidence" value="ECO:0007669"/>
    <property type="project" value="UniProtKB-UniRule"/>
</dbReference>
<dbReference type="GO" id="GO:0005737">
    <property type="term" value="C:cytoplasm"/>
    <property type="evidence" value="ECO:0007669"/>
    <property type="project" value="UniProtKB-SubCell"/>
</dbReference>
<dbReference type="Proteomes" id="UP000035444">
    <property type="component" value="Unassembled WGS sequence"/>
</dbReference>
<keyword evidence="2 5" id="KW-0489">Methyltransferase</keyword>
<comment type="catalytic activity">
    <reaction evidence="5">
        <text>trans-aconitate + S-adenosyl-L-methionine = (E)-3-(methoxycarbonyl)pent-2-enedioate + S-adenosyl-L-homocysteine</text>
        <dbReference type="Rhea" id="RHEA:14969"/>
        <dbReference type="ChEBI" id="CHEBI:15708"/>
        <dbReference type="ChEBI" id="CHEBI:57470"/>
        <dbReference type="ChEBI" id="CHEBI:57856"/>
        <dbReference type="ChEBI" id="CHEBI:59789"/>
        <dbReference type="EC" id="2.1.1.144"/>
    </reaction>
</comment>
<accession>A0A0H2MEA3</accession>
<dbReference type="Pfam" id="PF13649">
    <property type="entry name" value="Methyltransf_25"/>
    <property type="match status" value="1"/>
</dbReference>
<reference evidence="7 8" key="1">
    <citation type="submission" date="2015-03" db="EMBL/GenBank/DDBJ databases">
        <title>Genome Sequence of Kiloniella spongiae MEBiC09566, isolated from a marine sponge.</title>
        <authorList>
            <person name="Shao Z."/>
            <person name="Wang L."/>
            <person name="Li X."/>
        </authorList>
    </citation>
    <scope>NUCLEOTIDE SEQUENCE [LARGE SCALE GENOMIC DNA]</scope>
    <source>
        <strain evidence="7 8">MEBiC09566</strain>
    </source>
</reference>
<dbReference type="AlphaFoldDB" id="A0A0H2MEA3"/>
<dbReference type="SUPFAM" id="SSF53335">
    <property type="entry name" value="S-adenosyl-L-methionine-dependent methyltransferases"/>
    <property type="match status" value="1"/>
</dbReference>
<dbReference type="PANTHER" id="PTHR43861:SF1">
    <property type="entry name" value="TRANS-ACONITATE 2-METHYLTRANSFERASE"/>
    <property type="match status" value="1"/>
</dbReference>
<evidence type="ECO:0000313" key="8">
    <source>
        <dbReference type="Proteomes" id="UP000035444"/>
    </source>
</evidence>
<name>A0A0H2MEA3_9PROT</name>
<evidence type="ECO:0000259" key="6">
    <source>
        <dbReference type="Pfam" id="PF13649"/>
    </source>
</evidence>
<evidence type="ECO:0000313" key="7">
    <source>
        <dbReference type="EMBL" id="KLN60693.1"/>
    </source>
</evidence>
<keyword evidence="1 5" id="KW-0963">Cytoplasm</keyword>
<sequence>MKTDWNTDQYLQFEDLRTRPAYELLNRVSIDQPKKVVDLGCGPGNSAELLQARFPSAVISGVDSSPNMLDEAKKRLPDLAFSLDDIATWDPLEKVDVIFANASLQWVTGHHELFPRLMRCLSNGGIFAVQMPDNLSESTHALMRETATEGSWSAKLSEAVKSRETIGSSADYYNWLTDQSEIVDIWRTSYEHVLPNADAIVDWVKSTGLRPFLAPLNDEERQAYLEQYLGKIKQAYKPLNDGCVLLTFPRLFIVAQKKL</sequence>
<dbReference type="HAMAP" id="MF_00560">
    <property type="entry name" value="Tran_acon_Me_trans"/>
    <property type="match status" value="1"/>
</dbReference>
<dbReference type="InterPro" id="IPR041698">
    <property type="entry name" value="Methyltransf_25"/>
</dbReference>
<dbReference type="InterPro" id="IPR023506">
    <property type="entry name" value="Trans-aconitate_MeTrfase"/>
</dbReference>
<evidence type="ECO:0000256" key="1">
    <source>
        <dbReference type="ARBA" id="ARBA00022490"/>
    </source>
</evidence>
<dbReference type="PATRIC" id="fig|1489064.4.peg.3152"/>
<dbReference type="Gene3D" id="3.40.50.150">
    <property type="entry name" value="Vaccinia Virus protein VP39"/>
    <property type="match status" value="1"/>
</dbReference>
<organism evidence="7 8">
    <name type="scientific">Kiloniella spongiae</name>
    <dbReference type="NCBI Taxonomy" id="1489064"/>
    <lineage>
        <taxon>Bacteria</taxon>
        <taxon>Pseudomonadati</taxon>
        <taxon>Pseudomonadota</taxon>
        <taxon>Alphaproteobacteria</taxon>
        <taxon>Rhodospirillales</taxon>
        <taxon>Kiloniellaceae</taxon>
        <taxon>Kiloniella</taxon>
    </lineage>
</organism>
<keyword evidence="3 5" id="KW-0808">Transferase</keyword>